<evidence type="ECO:0000256" key="3">
    <source>
        <dbReference type="ARBA" id="ARBA00022989"/>
    </source>
</evidence>
<feature type="region of interest" description="Disordered" evidence="5">
    <location>
        <begin position="393"/>
        <end position="414"/>
    </location>
</feature>
<feature type="region of interest" description="Disordered" evidence="5">
    <location>
        <begin position="1"/>
        <end position="74"/>
    </location>
</feature>
<evidence type="ECO:0000259" key="7">
    <source>
        <dbReference type="Pfam" id="PF04991"/>
    </source>
</evidence>
<dbReference type="AlphaFoldDB" id="A0A5E8C3M1"/>
<dbReference type="Proteomes" id="UP000398389">
    <property type="component" value="Unassembled WGS sequence"/>
</dbReference>
<dbReference type="GO" id="GO:0009100">
    <property type="term" value="P:glycoprotein metabolic process"/>
    <property type="evidence" value="ECO:0007669"/>
    <property type="project" value="UniProtKB-ARBA"/>
</dbReference>
<evidence type="ECO:0000313" key="9">
    <source>
        <dbReference type="Proteomes" id="UP000398389"/>
    </source>
</evidence>
<feature type="compositionally biased region" description="Low complexity" evidence="5">
    <location>
        <begin position="41"/>
        <end position="68"/>
    </location>
</feature>
<sequence>MPTSQPEQVSEKLSFDSSQSHTPRYSSDDDELSPWPRLNESSSLIKTTTPSSTTTTFSSSSSPNHHYSSPPPTTTHYQKILQLQLAKENDLRSRSNSALSTFSDSTLLPYYPHITPQNPTFSARIKHLLLKLSHEIVKLSRSKLFLPVVIVYTLLLLLFYTHPSILPPSNDTFPLSEYSQDRGIRRIASLGSNYAFSWADWKNISDQYLPAQGSPTKFATSHGEDIPFVLPLVGSAGTAEDMRWLAHMYLAFHAPAPAKILFLDPPSQFDIPESVMERAEIIPAVPDLGPILADTSVAPEKRSLEEESASSSSSSSASASSSASTSHFPPLPKLNNNNNNTSNIPIGANTIFQTSLKYASKMIPHFDRFGGAVWPRLKSSTLVLTPKSQCKSLPPRRMILPPTPPVTTTNQPSSLISKLKSRLIKKKKTKDFTQTCLPTEDEYTRRVNNEIHQESLLPPIYDELKSPHRHSPANLAQALTVTAQRVLLADPNTKENFYYNATSHISTDPNQTLEQMVHGQRIASTLAVIDKTPKFFHEAVVRRGSMVYYRHMDWRFFNHEMRGDENTQAMHRLFRAWSRFAEQEGVLFWLAHGTLLGWYWNGLSMPFDIDMDLQMPVRELDRIARKYNNTLIVETPAHHGDSSGRYLLEVAPSYIERESGNRNNLIDARFIDTATGVYIDLTGVARHPSQPDGWFACKNNHFYKISDLYPLRRTLFQGAPAYVPSSYEHILQEEYQNWSKPEFEDHAFDADLQLWVPLAACRDKIADTVPGAPSRSWADAEDGLERFCGSATLQRLWQKSHRLTDMHRREMALERAVRELRVIGDSERARLARFAVRQSGVYE</sequence>
<evidence type="ECO:0000256" key="6">
    <source>
        <dbReference type="SAM" id="Phobius"/>
    </source>
</evidence>
<keyword evidence="2 6" id="KW-0812">Transmembrane</keyword>
<accession>A0A5E8C3M1</accession>
<evidence type="ECO:0000256" key="4">
    <source>
        <dbReference type="ARBA" id="ARBA00023136"/>
    </source>
</evidence>
<proteinExistence type="predicted"/>
<dbReference type="GO" id="GO:0016020">
    <property type="term" value="C:membrane"/>
    <property type="evidence" value="ECO:0007669"/>
    <property type="project" value="UniProtKB-SubCell"/>
</dbReference>
<feature type="compositionally biased region" description="Polar residues" evidence="5">
    <location>
        <begin position="15"/>
        <end position="25"/>
    </location>
</feature>
<dbReference type="Pfam" id="PF04991">
    <property type="entry name" value="LicD"/>
    <property type="match status" value="2"/>
</dbReference>
<evidence type="ECO:0000256" key="5">
    <source>
        <dbReference type="SAM" id="MobiDB-lite"/>
    </source>
</evidence>
<dbReference type="PANTHER" id="PTHR15407:SF28">
    <property type="entry name" value="RIBITOL-5-PHOSPHATE TRANSFERASE FKTN"/>
    <property type="match status" value="1"/>
</dbReference>
<feature type="transmembrane region" description="Helical" evidence="6">
    <location>
        <begin position="144"/>
        <end position="162"/>
    </location>
</feature>
<dbReference type="RefSeq" id="XP_031856391.1">
    <property type="nucleotide sequence ID" value="XM_032000500.1"/>
</dbReference>
<feature type="domain" description="LicD/FKTN/FKRP nucleotidyltransferase" evidence="7">
    <location>
        <begin position="582"/>
        <end position="690"/>
    </location>
</feature>
<evidence type="ECO:0000313" key="8">
    <source>
        <dbReference type="EMBL" id="VVT57620.1"/>
    </source>
</evidence>
<name>A0A5E8C3M1_9ASCO</name>
<gene>
    <name evidence="8" type="ORF">SAPINGB_P005786</name>
</gene>
<keyword evidence="4 6" id="KW-0472">Membrane</keyword>
<evidence type="ECO:0000256" key="2">
    <source>
        <dbReference type="ARBA" id="ARBA00022692"/>
    </source>
</evidence>
<comment type="subcellular location">
    <subcellularLocation>
        <location evidence="1">Membrane</location>
        <topology evidence="1">Single-pass membrane protein</topology>
    </subcellularLocation>
</comment>
<feature type="region of interest" description="Disordered" evidence="5">
    <location>
        <begin position="299"/>
        <end position="342"/>
    </location>
</feature>
<dbReference type="PANTHER" id="PTHR15407">
    <property type="entry name" value="FUKUTIN-RELATED"/>
    <property type="match status" value="1"/>
</dbReference>
<dbReference type="EMBL" id="CABVLU010000005">
    <property type="protein sequence ID" value="VVT57620.1"/>
    <property type="molecule type" value="Genomic_DNA"/>
</dbReference>
<dbReference type="InterPro" id="IPR009644">
    <property type="entry name" value="FKTN/MNN4/W02B3.4-1"/>
</dbReference>
<dbReference type="OrthoDB" id="444255at2759"/>
<organism evidence="8 9">
    <name type="scientific">Magnusiomyces paraingens</name>
    <dbReference type="NCBI Taxonomy" id="2606893"/>
    <lineage>
        <taxon>Eukaryota</taxon>
        <taxon>Fungi</taxon>
        <taxon>Dikarya</taxon>
        <taxon>Ascomycota</taxon>
        <taxon>Saccharomycotina</taxon>
        <taxon>Dipodascomycetes</taxon>
        <taxon>Dipodascales</taxon>
        <taxon>Dipodascaceae</taxon>
        <taxon>Magnusiomyces</taxon>
    </lineage>
</organism>
<feature type="compositionally biased region" description="Low complexity" evidence="5">
    <location>
        <begin position="309"/>
        <end position="324"/>
    </location>
</feature>
<feature type="domain" description="LicD/FKTN/FKRP nucleotidyltransferase" evidence="7">
    <location>
        <begin position="698"/>
        <end position="735"/>
    </location>
</feature>
<keyword evidence="9" id="KW-1185">Reference proteome</keyword>
<evidence type="ECO:0000256" key="1">
    <source>
        <dbReference type="ARBA" id="ARBA00004167"/>
    </source>
</evidence>
<dbReference type="GeneID" id="43584600"/>
<dbReference type="InterPro" id="IPR007074">
    <property type="entry name" value="LicD/FKTN/FKRP_NTP_transf"/>
</dbReference>
<reference evidence="8 9" key="1">
    <citation type="submission" date="2019-09" db="EMBL/GenBank/DDBJ databases">
        <authorList>
            <person name="Brejova B."/>
        </authorList>
    </citation>
    <scope>NUCLEOTIDE SEQUENCE [LARGE SCALE GENOMIC DNA]</scope>
</reference>
<protein>
    <recommendedName>
        <fullName evidence="7">LicD/FKTN/FKRP nucleotidyltransferase domain-containing protein</fullName>
    </recommendedName>
</protein>
<keyword evidence="3 6" id="KW-1133">Transmembrane helix</keyword>